<dbReference type="AlphaFoldDB" id="A0A0B7IA35"/>
<evidence type="ECO:0000313" key="1">
    <source>
        <dbReference type="EMBL" id="CEN47584.1"/>
    </source>
</evidence>
<dbReference type="InterPro" id="IPR008969">
    <property type="entry name" value="CarboxyPept-like_regulatory"/>
</dbReference>
<keyword evidence="2" id="KW-1185">Reference proteome</keyword>
<protein>
    <recommendedName>
        <fullName evidence="3">Lipoprotein</fullName>
    </recommendedName>
</protein>
<reference evidence="1 2" key="1">
    <citation type="submission" date="2015-01" db="EMBL/GenBank/DDBJ databases">
        <authorList>
            <person name="MANFREDI Pablo"/>
        </authorList>
    </citation>
    <scope>NUCLEOTIDE SEQUENCE [LARGE SCALE GENOMIC DNA]</scope>
    <source>
        <strain evidence="1 2">CcD38</strain>
    </source>
</reference>
<accession>A0A0B7IA35</accession>
<organism evidence="1 2">
    <name type="scientific">Capnocytophaga canis</name>
    <dbReference type="NCBI Taxonomy" id="1848903"/>
    <lineage>
        <taxon>Bacteria</taxon>
        <taxon>Pseudomonadati</taxon>
        <taxon>Bacteroidota</taxon>
        <taxon>Flavobacteriia</taxon>
        <taxon>Flavobacteriales</taxon>
        <taxon>Flavobacteriaceae</taxon>
        <taxon>Capnocytophaga</taxon>
    </lineage>
</organism>
<evidence type="ECO:0000313" key="2">
    <source>
        <dbReference type="Proteomes" id="UP000045051"/>
    </source>
</evidence>
<dbReference type="SUPFAM" id="SSF49464">
    <property type="entry name" value="Carboxypeptidase regulatory domain-like"/>
    <property type="match status" value="1"/>
</dbReference>
<dbReference type="EMBL" id="CDOI01000157">
    <property type="protein sequence ID" value="CEN47584.1"/>
    <property type="molecule type" value="Genomic_DNA"/>
</dbReference>
<gene>
    <name evidence="1" type="ORF">CCAND38_450030</name>
</gene>
<name>A0A0B7IA35_9FLAO</name>
<sequence length="123" mass="13863">MRFFLLAICCAILGCSSKEQDLRIYVSGKVSNEYGEGISNVKIQILRGKIGHYAATKYSNYETIRTNHKGEFNYTIQNDTYVYKICCELPSGYESVTPSCKKIDHSIVNGGTIFNIISFKLVK</sequence>
<dbReference type="Proteomes" id="UP000045051">
    <property type="component" value="Unassembled WGS sequence"/>
</dbReference>
<proteinExistence type="predicted"/>
<dbReference type="PROSITE" id="PS51257">
    <property type="entry name" value="PROKAR_LIPOPROTEIN"/>
    <property type="match status" value="1"/>
</dbReference>
<dbReference type="RefSeq" id="WP_042344645.1">
    <property type="nucleotide sequence ID" value="NZ_CDOH01000166.1"/>
</dbReference>
<evidence type="ECO:0008006" key="3">
    <source>
        <dbReference type="Google" id="ProtNLM"/>
    </source>
</evidence>